<feature type="chain" id="PRO_5036689491" evidence="1">
    <location>
        <begin position="27"/>
        <end position="160"/>
    </location>
</feature>
<evidence type="ECO:0000313" key="3">
    <source>
        <dbReference type="Proteomes" id="UP000636960"/>
    </source>
</evidence>
<feature type="signal peptide" evidence="1">
    <location>
        <begin position="1"/>
        <end position="26"/>
    </location>
</feature>
<proteinExistence type="predicted"/>
<dbReference type="EMBL" id="BOMV01000036">
    <property type="protein sequence ID" value="GIE95821.1"/>
    <property type="molecule type" value="Genomic_DNA"/>
</dbReference>
<reference evidence="2" key="1">
    <citation type="submission" date="2021-01" db="EMBL/GenBank/DDBJ databases">
        <title>Whole genome shotgun sequence of Actinoplanes rishiriensis NBRC 108556.</title>
        <authorList>
            <person name="Komaki H."/>
            <person name="Tamura T."/>
        </authorList>
    </citation>
    <scope>NUCLEOTIDE SEQUENCE</scope>
    <source>
        <strain evidence="2">NBRC 108556</strain>
    </source>
</reference>
<protein>
    <submittedName>
        <fullName evidence="2">Uncharacterized protein</fullName>
    </submittedName>
</protein>
<gene>
    <name evidence="2" type="ORF">Ari01nite_32860</name>
</gene>
<keyword evidence="1" id="KW-0732">Signal</keyword>
<evidence type="ECO:0000313" key="2">
    <source>
        <dbReference type="EMBL" id="GIE95821.1"/>
    </source>
</evidence>
<name>A0A919JV77_9ACTN</name>
<dbReference type="AlphaFoldDB" id="A0A919JV77"/>
<evidence type="ECO:0000256" key="1">
    <source>
        <dbReference type="SAM" id="SignalP"/>
    </source>
</evidence>
<dbReference type="Proteomes" id="UP000636960">
    <property type="component" value="Unassembled WGS sequence"/>
</dbReference>
<dbReference type="PROSITE" id="PS51257">
    <property type="entry name" value="PROKAR_LIPOPROTEIN"/>
    <property type="match status" value="1"/>
</dbReference>
<organism evidence="2 3">
    <name type="scientific">Paractinoplanes rishiriensis</name>
    <dbReference type="NCBI Taxonomy" id="1050105"/>
    <lineage>
        <taxon>Bacteria</taxon>
        <taxon>Bacillati</taxon>
        <taxon>Actinomycetota</taxon>
        <taxon>Actinomycetes</taxon>
        <taxon>Micromonosporales</taxon>
        <taxon>Micromonosporaceae</taxon>
        <taxon>Paractinoplanes</taxon>
    </lineage>
</organism>
<accession>A0A919JV77</accession>
<keyword evidence="3" id="KW-1185">Reference proteome</keyword>
<sequence length="160" mass="17507">MRKVAIIALLAITALLGGCATGDAEAGEVANRIGPRLNAFWGYAFAGLEQDGDRLIIYRKPNTDLDTTVRKWAGDVEVDFRDAPWSLDDLRPLVDRVHADRQHWAEQEIQIRYVTTRPDGTGVNVVAQTNDLDAAQTAFTLTYDTRVTVALPATTGIVPA</sequence>
<comment type="caution">
    <text evidence="2">The sequence shown here is derived from an EMBL/GenBank/DDBJ whole genome shotgun (WGS) entry which is preliminary data.</text>
</comment>